<dbReference type="EMBL" id="JAXAFJ010000006">
    <property type="protein sequence ID" value="MDX6806709.1"/>
    <property type="molecule type" value="Genomic_DNA"/>
</dbReference>
<reference evidence="2 3" key="1">
    <citation type="submission" date="2023-11" db="EMBL/GenBank/DDBJ databases">
        <authorList>
            <person name="Bao R."/>
        </authorList>
    </citation>
    <scope>NUCLEOTIDE SEQUENCE [LARGE SCALE GENOMIC DNA]</scope>
    <source>
        <strain evidence="2 3">PJ23</strain>
    </source>
</reference>
<feature type="region of interest" description="Disordered" evidence="1">
    <location>
        <begin position="96"/>
        <end position="115"/>
    </location>
</feature>
<dbReference type="Proteomes" id="UP001274321">
    <property type="component" value="Unassembled WGS sequence"/>
</dbReference>
<protein>
    <submittedName>
        <fullName evidence="2">Uncharacterized protein</fullName>
    </submittedName>
</protein>
<proteinExistence type="predicted"/>
<name>A0ABU4RRJ7_9HYPH</name>
<keyword evidence="3" id="KW-1185">Reference proteome</keyword>
<evidence type="ECO:0000313" key="2">
    <source>
        <dbReference type="EMBL" id="MDX6806709.1"/>
    </source>
</evidence>
<comment type="caution">
    <text evidence="2">The sequence shown here is derived from an EMBL/GenBank/DDBJ whole genome shotgun (WGS) entry which is preliminary data.</text>
</comment>
<evidence type="ECO:0000313" key="3">
    <source>
        <dbReference type="Proteomes" id="UP001274321"/>
    </source>
</evidence>
<sequence>MNTGRAQELPGWRALVASVCVLSLLLLVSAVGLQRGLVTGNHVVGVMLAADNGDPAPDTWGAACPNSVVTKPGLTETAPLRCPARAETPIRLRLVDDATPPARISGTPFRPPRTA</sequence>
<dbReference type="RefSeq" id="WP_319844832.1">
    <property type="nucleotide sequence ID" value="NZ_JAXAFJ010000006.1"/>
</dbReference>
<accession>A0ABU4RRJ7</accession>
<organism evidence="2 3">
    <name type="scientific">Terrihabitans rhizophilus</name>
    <dbReference type="NCBI Taxonomy" id="3092662"/>
    <lineage>
        <taxon>Bacteria</taxon>
        <taxon>Pseudomonadati</taxon>
        <taxon>Pseudomonadota</taxon>
        <taxon>Alphaproteobacteria</taxon>
        <taxon>Hyphomicrobiales</taxon>
        <taxon>Terrihabitans</taxon>
    </lineage>
</organism>
<evidence type="ECO:0000256" key="1">
    <source>
        <dbReference type="SAM" id="MobiDB-lite"/>
    </source>
</evidence>
<gene>
    <name evidence="2" type="ORF">SCD90_11595</name>
</gene>